<gene>
    <name evidence="3" type="ORF">FRX31_015487</name>
</gene>
<evidence type="ECO:0000256" key="1">
    <source>
        <dbReference type="ARBA" id="ARBA00022722"/>
    </source>
</evidence>
<sequence>MALAAIVINESELDTELCKFIPLLNSSVKDDPVKSVVGLAIELSYKSKVPVLALWSRNHGVIVHLLHFESIPTSLFNFLSLSEITFVGIQIKDSIARLKRDYGLECRNATDLGQLAAAVLEKPYLSCCGLQHLSFLVLGFEWSLSDSTVITSPWNALDLKEGQVKKVGTSAHFSFSIGNKLLGGSYIDKEMEAIVSKALNATG</sequence>
<dbReference type="OrthoDB" id="446462at2759"/>
<reference evidence="3 4" key="1">
    <citation type="submission" date="2020-06" db="EMBL/GenBank/DDBJ databases">
        <title>Transcriptomic and genomic resources for Thalictrum thalictroides and T. hernandezii: Facilitating candidate gene discovery in an emerging model plant lineage.</title>
        <authorList>
            <person name="Arias T."/>
            <person name="Riano-Pachon D.M."/>
            <person name="Di Stilio V.S."/>
        </authorList>
    </citation>
    <scope>NUCLEOTIDE SEQUENCE [LARGE SCALE GENOMIC DNA]</scope>
    <source>
        <strain evidence="4">cv. WT478/WT964</strain>
        <tissue evidence="3">Leaves</tissue>
    </source>
</reference>
<dbReference type="InterPro" id="IPR012337">
    <property type="entry name" value="RNaseH-like_sf"/>
</dbReference>
<proteinExistence type="predicted"/>
<dbReference type="GO" id="GO:0008408">
    <property type="term" value="F:3'-5' exonuclease activity"/>
    <property type="evidence" value="ECO:0007669"/>
    <property type="project" value="TreeGrafter"/>
</dbReference>
<dbReference type="EMBL" id="JABWDY010018087">
    <property type="protein sequence ID" value="KAF5194927.1"/>
    <property type="molecule type" value="Genomic_DNA"/>
</dbReference>
<dbReference type="Gene3D" id="3.30.420.10">
    <property type="entry name" value="Ribonuclease H-like superfamily/Ribonuclease H"/>
    <property type="match status" value="1"/>
</dbReference>
<accession>A0A7J6WDE2</accession>
<protein>
    <submittedName>
        <fullName evidence="3">Werner syndrome-like exonuclease-like protein</fullName>
    </submittedName>
</protein>
<dbReference type="PANTHER" id="PTHR13620:SF121">
    <property type="entry name" value="EMB|CAB82946.1-RELATED"/>
    <property type="match status" value="1"/>
</dbReference>
<dbReference type="AlphaFoldDB" id="A0A7J6WDE2"/>
<dbReference type="SUPFAM" id="SSF53098">
    <property type="entry name" value="Ribonuclease H-like"/>
    <property type="match status" value="1"/>
</dbReference>
<evidence type="ECO:0000313" key="4">
    <source>
        <dbReference type="Proteomes" id="UP000554482"/>
    </source>
</evidence>
<name>A0A7J6WDE2_THATH</name>
<dbReference type="GO" id="GO:0005634">
    <property type="term" value="C:nucleus"/>
    <property type="evidence" value="ECO:0007669"/>
    <property type="project" value="TreeGrafter"/>
</dbReference>
<organism evidence="3 4">
    <name type="scientific">Thalictrum thalictroides</name>
    <name type="common">Rue-anemone</name>
    <name type="synonym">Anemone thalictroides</name>
    <dbReference type="NCBI Taxonomy" id="46969"/>
    <lineage>
        <taxon>Eukaryota</taxon>
        <taxon>Viridiplantae</taxon>
        <taxon>Streptophyta</taxon>
        <taxon>Embryophyta</taxon>
        <taxon>Tracheophyta</taxon>
        <taxon>Spermatophyta</taxon>
        <taxon>Magnoliopsida</taxon>
        <taxon>Ranunculales</taxon>
        <taxon>Ranunculaceae</taxon>
        <taxon>Thalictroideae</taxon>
        <taxon>Thalictrum</taxon>
    </lineage>
</organism>
<keyword evidence="4" id="KW-1185">Reference proteome</keyword>
<dbReference type="Proteomes" id="UP000554482">
    <property type="component" value="Unassembled WGS sequence"/>
</dbReference>
<keyword evidence="3" id="KW-0269">Exonuclease</keyword>
<dbReference type="InterPro" id="IPR051132">
    <property type="entry name" value="3-5_Exonuclease_domain"/>
</dbReference>
<comment type="caution">
    <text evidence="3">The sequence shown here is derived from an EMBL/GenBank/DDBJ whole genome shotgun (WGS) entry which is preliminary data.</text>
</comment>
<dbReference type="GO" id="GO:0005737">
    <property type="term" value="C:cytoplasm"/>
    <property type="evidence" value="ECO:0007669"/>
    <property type="project" value="TreeGrafter"/>
</dbReference>
<dbReference type="PANTHER" id="PTHR13620">
    <property type="entry name" value="3-5 EXONUCLEASE"/>
    <property type="match status" value="1"/>
</dbReference>
<dbReference type="GO" id="GO:0003676">
    <property type="term" value="F:nucleic acid binding"/>
    <property type="evidence" value="ECO:0007669"/>
    <property type="project" value="InterPro"/>
</dbReference>
<dbReference type="InterPro" id="IPR036397">
    <property type="entry name" value="RNaseH_sf"/>
</dbReference>
<evidence type="ECO:0000256" key="2">
    <source>
        <dbReference type="ARBA" id="ARBA00022801"/>
    </source>
</evidence>
<keyword evidence="1" id="KW-0540">Nuclease</keyword>
<keyword evidence="2" id="KW-0378">Hydrolase</keyword>
<evidence type="ECO:0000313" key="3">
    <source>
        <dbReference type="EMBL" id="KAF5194927.1"/>
    </source>
</evidence>